<accession>A0A7X6DAW0</accession>
<protein>
    <recommendedName>
        <fullName evidence="3">Lipoprotein</fullName>
    </recommendedName>
</protein>
<dbReference type="PROSITE" id="PS51257">
    <property type="entry name" value="PROKAR_LIPOPROTEIN"/>
    <property type="match status" value="1"/>
</dbReference>
<evidence type="ECO:0000313" key="2">
    <source>
        <dbReference type="Proteomes" id="UP000521358"/>
    </source>
</evidence>
<evidence type="ECO:0000313" key="1">
    <source>
        <dbReference type="EMBL" id="NKC68959.1"/>
    </source>
</evidence>
<name>A0A7X6DAW0_9ENTE</name>
<sequence>MKRLVLLLFTTALLAGCQSKHNEETKKEVETKVTVKNEEQSTIEGQQLTFDQHEYTYDVVTGATQTTFGSNPPALYTKEEKSEKMFWSNQPPLGLLEGYYYKNEGLFTGNNYGIVEIVTDPEDATILDVEFTEFASDSYYEPKYAGANKRLSDYTFFQADNTRTDETLVTVVNGITFVEQQMRNENRVTGDFLTVKGSSTSAREGFIPLAAAMNDWIREPYESKYYGYAKELDNGLIARLQIVTKNNKIETARYDEYFADQKEKMSDKELQPFYRQSKYYSLDYNEQTNNEFKDFSDLLTDEIIKNSSLEINNNKLAGHSSYENYKLIAEKINLNSF</sequence>
<evidence type="ECO:0008006" key="3">
    <source>
        <dbReference type="Google" id="ProtNLM"/>
    </source>
</evidence>
<gene>
    <name evidence="1" type="ORF">HED35_12750</name>
</gene>
<dbReference type="AlphaFoldDB" id="A0A7X6DAW0"/>
<proteinExistence type="predicted"/>
<comment type="caution">
    <text evidence="1">The sequence shown here is derived from an EMBL/GenBank/DDBJ whole genome shotgun (WGS) entry which is preliminary data.</text>
</comment>
<dbReference type="Proteomes" id="UP000521358">
    <property type="component" value="Unassembled WGS sequence"/>
</dbReference>
<dbReference type="EMBL" id="JAAVMB010000017">
    <property type="protein sequence ID" value="NKC68959.1"/>
    <property type="molecule type" value="Genomic_DNA"/>
</dbReference>
<organism evidence="1 2">
    <name type="scientific">Vagococcus fluvialis</name>
    <dbReference type="NCBI Taxonomy" id="2738"/>
    <lineage>
        <taxon>Bacteria</taxon>
        <taxon>Bacillati</taxon>
        <taxon>Bacillota</taxon>
        <taxon>Bacilli</taxon>
        <taxon>Lactobacillales</taxon>
        <taxon>Enterococcaceae</taxon>
        <taxon>Vagococcus</taxon>
    </lineage>
</organism>
<dbReference type="RefSeq" id="WP_167808013.1">
    <property type="nucleotide sequence ID" value="NZ_JAAVMB010000017.1"/>
</dbReference>
<reference evidence="1 2" key="1">
    <citation type="submission" date="2020-03" db="EMBL/GenBank/DDBJ databases">
        <title>Bacterial samples isolated from urine from healthy bovine heifers (Gyr breed).</title>
        <authorList>
            <person name="Giannattasio-Ferraz S."/>
            <person name="Maskeri L."/>
            <person name="Penido A."/>
            <person name="Barbosa-Stancioli E.F."/>
            <person name="Putonti C."/>
        </authorList>
    </citation>
    <scope>NUCLEOTIDE SEQUENCE [LARGE SCALE GENOMIC DNA]</scope>
    <source>
        <strain evidence="1 2">UFMG-H7</strain>
    </source>
</reference>